<evidence type="ECO:0000313" key="3">
    <source>
        <dbReference type="EMBL" id="KAJ1101391.1"/>
    </source>
</evidence>
<name>A0AAV7MCA2_PLEWA</name>
<feature type="coiled-coil region" evidence="1">
    <location>
        <begin position="60"/>
        <end position="87"/>
    </location>
</feature>
<keyword evidence="4" id="KW-1185">Reference proteome</keyword>
<organism evidence="3 4">
    <name type="scientific">Pleurodeles waltl</name>
    <name type="common">Iberian ribbed newt</name>
    <dbReference type="NCBI Taxonomy" id="8319"/>
    <lineage>
        <taxon>Eukaryota</taxon>
        <taxon>Metazoa</taxon>
        <taxon>Chordata</taxon>
        <taxon>Craniata</taxon>
        <taxon>Vertebrata</taxon>
        <taxon>Euteleostomi</taxon>
        <taxon>Amphibia</taxon>
        <taxon>Batrachia</taxon>
        <taxon>Caudata</taxon>
        <taxon>Salamandroidea</taxon>
        <taxon>Salamandridae</taxon>
        <taxon>Pleurodelinae</taxon>
        <taxon>Pleurodeles</taxon>
    </lineage>
</organism>
<keyword evidence="1" id="KW-0175">Coiled coil</keyword>
<sequence length="95" mass="10493">MNAVTAQGPEHRSIGTCQAPLDPGTRGGGKDCQGGRCRRLERETTKDLHNGIEGATCRPGQEIASRVKELKREVVELEQRVDTVECNHRQELLTL</sequence>
<evidence type="ECO:0000256" key="2">
    <source>
        <dbReference type="SAM" id="MobiDB-lite"/>
    </source>
</evidence>
<protein>
    <submittedName>
        <fullName evidence="3">Uncharacterized protein</fullName>
    </submittedName>
</protein>
<evidence type="ECO:0000256" key="1">
    <source>
        <dbReference type="SAM" id="Coils"/>
    </source>
</evidence>
<accession>A0AAV7MCA2</accession>
<gene>
    <name evidence="3" type="ORF">NDU88_006459</name>
</gene>
<proteinExistence type="predicted"/>
<comment type="caution">
    <text evidence="3">The sequence shown here is derived from an EMBL/GenBank/DDBJ whole genome shotgun (WGS) entry which is preliminary data.</text>
</comment>
<evidence type="ECO:0000313" key="4">
    <source>
        <dbReference type="Proteomes" id="UP001066276"/>
    </source>
</evidence>
<dbReference type="AlphaFoldDB" id="A0AAV7MCA2"/>
<dbReference type="EMBL" id="JANPWB010000014">
    <property type="protein sequence ID" value="KAJ1101391.1"/>
    <property type="molecule type" value="Genomic_DNA"/>
</dbReference>
<dbReference type="Proteomes" id="UP001066276">
    <property type="component" value="Chromosome 10"/>
</dbReference>
<feature type="region of interest" description="Disordered" evidence="2">
    <location>
        <begin position="1"/>
        <end position="36"/>
    </location>
</feature>
<reference evidence="3" key="1">
    <citation type="journal article" date="2022" name="bioRxiv">
        <title>Sequencing and chromosome-scale assembly of the giantPleurodeles waltlgenome.</title>
        <authorList>
            <person name="Brown T."/>
            <person name="Elewa A."/>
            <person name="Iarovenko S."/>
            <person name="Subramanian E."/>
            <person name="Araus A.J."/>
            <person name="Petzold A."/>
            <person name="Susuki M."/>
            <person name="Suzuki K.-i.T."/>
            <person name="Hayashi T."/>
            <person name="Toyoda A."/>
            <person name="Oliveira C."/>
            <person name="Osipova E."/>
            <person name="Leigh N.D."/>
            <person name="Simon A."/>
            <person name="Yun M.H."/>
        </authorList>
    </citation>
    <scope>NUCLEOTIDE SEQUENCE</scope>
    <source>
        <strain evidence="3">20211129_DDA</strain>
        <tissue evidence="3">Liver</tissue>
    </source>
</reference>